<evidence type="ECO:0000256" key="1">
    <source>
        <dbReference type="ARBA" id="ARBA00010518"/>
    </source>
</evidence>
<feature type="binding site" evidence="4">
    <location>
        <begin position="93"/>
        <end position="94"/>
    </location>
    <ligand>
        <name>substrate</name>
    </ligand>
</feature>
<dbReference type="PIRSF" id="PIRSF001220">
    <property type="entry name" value="L-ASNase_gatD"/>
    <property type="match status" value="1"/>
</dbReference>
<organism evidence="9 10">
    <name type="scientific">Denitromonas iodatirespirans</name>
    <dbReference type="NCBI Taxonomy" id="2795389"/>
    <lineage>
        <taxon>Bacteria</taxon>
        <taxon>Pseudomonadati</taxon>
        <taxon>Pseudomonadota</taxon>
        <taxon>Betaproteobacteria</taxon>
        <taxon>Rhodocyclales</taxon>
        <taxon>Zoogloeaceae</taxon>
        <taxon>Denitromonas</taxon>
    </lineage>
</organism>
<evidence type="ECO:0000313" key="9">
    <source>
        <dbReference type="EMBL" id="MBT0963510.1"/>
    </source>
</evidence>
<dbReference type="EMBL" id="JAEKFT010000031">
    <property type="protein sequence ID" value="MBT0963510.1"/>
    <property type="molecule type" value="Genomic_DNA"/>
</dbReference>
<dbReference type="Pfam" id="PF00710">
    <property type="entry name" value="Asparaginase"/>
    <property type="match status" value="1"/>
</dbReference>
<reference evidence="10" key="1">
    <citation type="journal article" date="2022" name="ISME J.">
        <title>Genetic and phylogenetic analysis of dissimilatory iodate-reducing bacteria identifies potential niches across the world's oceans.</title>
        <authorList>
            <person name="Reyes-Umana V."/>
            <person name="Henning Z."/>
            <person name="Lee K."/>
            <person name="Barnum T.P."/>
            <person name="Coates J.D."/>
        </authorList>
    </citation>
    <scope>NUCLEOTIDE SEQUENCE [LARGE SCALE GENOMIC DNA]</scope>
    <source>
        <strain evidence="10">IR12</strain>
    </source>
</reference>
<dbReference type="InterPro" id="IPR027473">
    <property type="entry name" value="L-asparaginase_C"/>
</dbReference>
<evidence type="ECO:0000256" key="3">
    <source>
        <dbReference type="PIRSR" id="PIRSR001220-1"/>
    </source>
</evidence>
<evidence type="ECO:0000259" key="8">
    <source>
        <dbReference type="Pfam" id="PF17763"/>
    </source>
</evidence>
<dbReference type="SUPFAM" id="SSF53774">
    <property type="entry name" value="Glutaminase/Asparaginase"/>
    <property type="match status" value="1"/>
</dbReference>
<dbReference type="InterPro" id="IPR036152">
    <property type="entry name" value="Asp/glu_Ase-like_sf"/>
</dbReference>
<dbReference type="PROSITE" id="PS00917">
    <property type="entry name" value="ASN_GLN_ASE_2"/>
    <property type="match status" value="1"/>
</dbReference>
<dbReference type="InterPro" id="IPR004550">
    <property type="entry name" value="AsnASE_II"/>
</dbReference>
<dbReference type="Gene3D" id="3.40.50.40">
    <property type="match status" value="1"/>
</dbReference>
<sequence length="319" mass="32124">MAPRLTLLSTGGTIAGRAASAADTTGYTAGALDPAALIAAVPGLDTLAMLSCEAVFAIDSKDMTPARWLTLLRTVRQHLARADCDGVVITHGTDTLEETAFFLHLCLPPGKPVVLTAAMRPATALSADGPMNLYQAVAVAADPAAHGKGVLVVMNDTIFAGATVVKRHTGALDAITAPDVGPLGHALPVRFVATPVDDTAGRVPADALAALDDLPRVDILHVAAGSDPDLLAGAADRHCAGVVLALPGNGSLPAAWVDAARQAQAAGVRVLRASRTPAGAVSPAADADAALPGSGRLNPVKARIALMLEQATGIACLTP</sequence>
<keyword evidence="2" id="KW-0378">Hydrolase</keyword>
<dbReference type="Gene3D" id="3.40.50.1170">
    <property type="entry name" value="L-asparaginase, N-terminal domain"/>
    <property type="match status" value="1"/>
</dbReference>
<dbReference type="InterPro" id="IPR037152">
    <property type="entry name" value="L-asparaginase_N_sf"/>
</dbReference>
<feature type="domain" description="Asparaginase/glutaminase C-terminal" evidence="8">
    <location>
        <begin position="216"/>
        <end position="308"/>
    </location>
</feature>
<dbReference type="InterPro" id="IPR006034">
    <property type="entry name" value="Asparaginase/glutaminase-like"/>
</dbReference>
<dbReference type="Proteomes" id="UP000694660">
    <property type="component" value="Unassembled WGS sequence"/>
</dbReference>
<dbReference type="SFLD" id="SFLDS00057">
    <property type="entry name" value="Glutaminase/Asparaginase"/>
    <property type="match status" value="1"/>
</dbReference>
<dbReference type="GO" id="GO:0004067">
    <property type="term" value="F:asparaginase activity"/>
    <property type="evidence" value="ECO:0007669"/>
    <property type="project" value="UniProtKB-UniRule"/>
</dbReference>
<evidence type="ECO:0000313" key="10">
    <source>
        <dbReference type="Proteomes" id="UP000694660"/>
    </source>
</evidence>
<dbReference type="Pfam" id="PF17763">
    <property type="entry name" value="Asparaginase_C"/>
    <property type="match status" value="1"/>
</dbReference>
<dbReference type="SMART" id="SM00870">
    <property type="entry name" value="Asparaginase"/>
    <property type="match status" value="1"/>
</dbReference>
<evidence type="ECO:0000256" key="5">
    <source>
        <dbReference type="PROSITE-ProRule" id="PRU10099"/>
    </source>
</evidence>
<dbReference type="GO" id="GO:0006528">
    <property type="term" value="P:asparagine metabolic process"/>
    <property type="evidence" value="ECO:0007669"/>
    <property type="project" value="InterPro"/>
</dbReference>
<dbReference type="InterPro" id="IPR020827">
    <property type="entry name" value="Asparaginase/glutaminase_AS1"/>
</dbReference>
<gene>
    <name evidence="9" type="ORF">I8J34_20175</name>
</gene>
<feature type="active site" evidence="6">
    <location>
        <position position="93"/>
    </location>
</feature>
<evidence type="ECO:0000259" key="7">
    <source>
        <dbReference type="Pfam" id="PF00710"/>
    </source>
</evidence>
<dbReference type="InterPro" id="IPR040919">
    <property type="entry name" value="Asparaginase_C"/>
</dbReference>
<dbReference type="AlphaFoldDB" id="A0A944DB58"/>
<dbReference type="PRINTS" id="PR00139">
    <property type="entry name" value="ASNGLNASE"/>
</dbReference>
<comment type="similarity">
    <text evidence="1">Belongs to the asparaginase 1 family.</text>
</comment>
<dbReference type="InterPro" id="IPR027474">
    <property type="entry name" value="L-asparaginase_N"/>
</dbReference>
<feature type="active site" description="O-isoaspartyl threonine intermediate" evidence="3">
    <location>
        <position position="13"/>
    </location>
</feature>
<name>A0A944DB58_DENI1</name>
<keyword evidence="10" id="KW-1185">Reference proteome</keyword>
<evidence type="ECO:0000256" key="4">
    <source>
        <dbReference type="PIRSR" id="PIRSR001220-2"/>
    </source>
</evidence>
<feature type="domain" description="L-asparaginase N-terminal" evidence="7">
    <location>
        <begin position="4"/>
        <end position="186"/>
    </location>
</feature>
<dbReference type="RefSeq" id="WP_214363439.1">
    <property type="nucleotide sequence ID" value="NZ_JAEKFT010000031.1"/>
</dbReference>
<dbReference type="PIRSF" id="PIRSF500176">
    <property type="entry name" value="L_ASNase"/>
    <property type="match status" value="1"/>
</dbReference>
<feature type="binding site" evidence="4">
    <location>
        <position position="60"/>
    </location>
    <ligand>
        <name>substrate</name>
    </ligand>
</feature>
<dbReference type="InterPro" id="IPR027475">
    <property type="entry name" value="Asparaginase/glutaminase_AS2"/>
</dbReference>
<protein>
    <submittedName>
        <fullName evidence="9">Asparaginase</fullName>
    </submittedName>
</protein>
<proteinExistence type="inferred from homology"/>
<evidence type="ECO:0000256" key="2">
    <source>
        <dbReference type="ARBA" id="ARBA00022801"/>
    </source>
</evidence>
<dbReference type="FunFam" id="3.40.50.1170:FF:000001">
    <property type="entry name" value="L-asparaginase 2"/>
    <property type="match status" value="1"/>
</dbReference>
<accession>A0A944DB58</accession>
<dbReference type="PANTHER" id="PTHR11707:SF28">
    <property type="entry name" value="60 KDA LYSOPHOSPHOLIPASE"/>
    <property type="match status" value="1"/>
</dbReference>
<evidence type="ECO:0000256" key="6">
    <source>
        <dbReference type="PROSITE-ProRule" id="PRU10100"/>
    </source>
</evidence>
<comment type="caution">
    <text evidence="9">The sequence shown here is derived from an EMBL/GenBank/DDBJ whole genome shotgun (WGS) entry which is preliminary data.</text>
</comment>
<dbReference type="PROSITE" id="PS51732">
    <property type="entry name" value="ASN_GLN_ASE_3"/>
    <property type="match status" value="1"/>
</dbReference>
<dbReference type="PANTHER" id="PTHR11707">
    <property type="entry name" value="L-ASPARAGINASE"/>
    <property type="match status" value="1"/>
</dbReference>
<feature type="active site" evidence="5">
    <location>
        <position position="13"/>
    </location>
</feature>
<dbReference type="PROSITE" id="PS00144">
    <property type="entry name" value="ASN_GLN_ASE_1"/>
    <property type="match status" value="1"/>
</dbReference>
<dbReference type="CDD" id="cd08964">
    <property type="entry name" value="L-asparaginase_II"/>
    <property type="match status" value="1"/>
</dbReference>